<dbReference type="InterPro" id="IPR049489">
    <property type="entry name" value="FabD-like_helical_ins"/>
</dbReference>
<evidence type="ECO:0000313" key="5">
    <source>
        <dbReference type="Proteomes" id="UP000253094"/>
    </source>
</evidence>
<comment type="caution">
    <text evidence="4">The sequence shown here is derived from an EMBL/GenBank/DDBJ whole genome shotgun (WGS) entry which is preliminary data.</text>
</comment>
<dbReference type="InterPro" id="IPR040981">
    <property type="entry name" value="PfaD_N"/>
</dbReference>
<organism evidence="4 5">
    <name type="scientific">Sphaerisporangium album</name>
    <dbReference type="NCBI Taxonomy" id="509200"/>
    <lineage>
        <taxon>Bacteria</taxon>
        <taxon>Bacillati</taxon>
        <taxon>Actinomycetota</taxon>
        <taxon>Actinomycetes</taxon>
        <taxon>Streptosporangiales</taxon>
        <taxon>Streptosporangiaceae</taxon>
        <taxon>Sphaerisporangium</taxon>
    </lineage>
</organism>
<dbReference type="PANTHER" id="PTHR32332:SF20">
    <property type="entry name" value="2-NITROPROPANE DIOXYGENASE-LIKE PROTEIN"/>
    <property type="match status" value="1"/>
</dbReference>
<dbReference type="InterPro" id="IPR014179">
    <property type="entry name" value="PfaD-like_TIM-barrel"/>
</dbReference>
<gene>
    <name evidence="4" type="ORF">DQ384_16235</name>
</gene>
<dbReference type="PANTHER" id="PTHR32332">
    <property type="entry name" value="2-NITROPROPANE DIOXYGENASE"/>
    <property type="match status" value="1"/>
</dbReference>
<dbReference type="InterPro" id="IPR013785">
    <property type="entry name" value="Aldolase_TIM"/>
</dbReference>
<dbReference type="Pfam" id="PF18328">
    <property type="entry name" value="PfaD_N"/>
    <property type="match status" value="1"/>
</dbReference>
<name>A0A367FIS7_9ACTN</name>
<evidence type="ECO:0000259" key="2">
    <source>
        <dbReference type="Pfam" id="PF18328"/>
    </source>
</evidence>
<dbReference type="Gene3D" id="3.20.20.70">
    <property type="entry name" value="Aldolase class I"/>
    <property type="match status" value="1"/>
</dbReference>
<proteinExistence type="predicted"/>
<keyword evidence="5" id="KW-1185">Reference proteome</keyword>
<dbReference type="Proteomes" id="UP000253094">
    <property type="component" value="Unassembled WGS sequence"/>
</dbReference>
<dbReference type="Pfam" id="PF03060">
    <property type="entry name" value="NMO"/>
    <property type="match status" value="1"/>
</dbReference>
<dbReference type="NCBIfam" id="TIGR02814">
    <property type="entry name" value="pfaD_fam"/>
    <property type="match status" value="1"/>
</dbReference>
<sequence>MTVTTVQPTGAGLLTGPRPVRTDPAGIHEALSRLDEPVFVVRSGSGIGVSNTRPQGTAAVVAAVGPLTPERLGDAGFRARHGLRYAYMGGAMAGGIASEDLVIELAKAGYLGSFGAAGLLPERIERALDRFAMEIPNLPYAVNLIHAPSEEGLERGGVELFLKYGVRCVEASAFMDLTPHIVRYRVAGLTRDRQGRPVAVNRVIAKVSRPEVAERFLRPAPETTVADLLARGLVTAEQAELARLVPMADDITVEGDSGGHTDRRPLVALFPVIAALRDEAQRRWGYPVRLGAAGGLGTPASIAAAYGLGADYVVIGSVHQACLESGTSAPVRKMLAAAGVADCDMAPAADMFELGVDLQVLRKGSMFPMRARRLYELYKQYDGVEALPADERRKLETQIFRRPLDDIWADVREYFTRRDPEQLERAGREPRRKMALIFRWYLGMASRWASVGEADRVADYQIWCGPAMGAFNAWTAGTPLSAVENRTVARVASELMRGAAFTGRVQQLALGGVRLPASVRSYRPIPQVREEVAA</sequence>
<dbReference type="EMBL" id="QOIL01000008">
    <property type="protein sequence ID" value="RCG30288.1"/>
    <property type="molecule type" value="Genomic_DNA"/>
</dbReference>
<dbReference type="OrthoDB" id="3248271at2"/>
<feature type="domain" description="Fatty acid synthase subunit PfaD N-terminal" evidence="2">
    <location>
        <begin position="19"/>
        <end position="52"/>
    </location>
</feature>
<dbReference type="CDD" id="cd04742">
    <property type="entry name" value="NPD_FabD"/>
    <property type="match status" value="1"/>
</dbReference>
<dbReference type="AlphaFoldDB" id="A0A367FIS7"/>
<evidence type="ECO:0000313" key="4">
    <source>
        <dbReference type="EMBL" id="RCG30288.1"/>
    </source>
</evidence>
<dbReference type="SUPFAM" id="SSF51412">
    <property type="entry name" value="Inosine monophosphate dehydrogenase (IMPDH)"/>
    <property type="match status" value="1"/>
</dbReference>
<feature type="domain" description="[Acyl-carrier-protein] S-malonyltransferase-like inserted helical" evidence="3">
    <location>
        <begin position="381"/>
        <end position="460"/>
    </location>
</feature>
<accession>A0A367FIS7</accession>
<dbReference type="Pfam" id="PF21607">
    <property type="entry name" value="FabD_helical_ins"/>
    <property type="match status" value="1"/>
</dbReference>
<protein>
    <submittedName>
        <fullName evidence="4">PfaD family polyunsaturated fatty acid/polyketide biosynthesis protein</fullName>
    </submittedName>
</protein>
<evidence type="ECO:0000256" key="1">
    <source>
        <dbReference type="SAM" id="MobiDB-lite"/>
    </source>
</evidence>
<dbReference type="RefSeq" id="WP_114029651.1">
    <property type="nucleotide sequence ID" value="NZ_QOIL01000008.1"/>
</dbReference>
<evidence type="ECO:0000259" key="3">
    <source>
        <dbReference type="Pfam" id="PF21607"/>
    </source>
</evidence>
<reference evidence="4 5" key="1">
    <citation type="submission" date="2018-06" db="EMBL/GenBank/DDBJ databases">
        <title>Sphaerisporangium craniellae sp. nov., isolated from a marine sponge in the South China Sea.</title>
        <authorList>
            <person name="Li L."/>
        </authorList>
    </citation>
    <scope>NUCLEOTIDE SEQUENCE [LARGE SCALE GENOMIC DNA]</scope>
    <source>
        <strain evidence="4 5">CCTCC AA 208026</strain>
    </source>
</reference>
<feature type="region of interest" description="Disordered" evidence="1">
    <location>
        <begin position="1"/>
        <end position="21"/>
    </location>
</feature>